<dbReference type="InterPro" id="IPR051441">
    <property type="entry name" value="SelW_related"/>
</dbReference>
<dbReference type="Pfam" id="PF10262">
    <property type="entry name" value="Rdx"/>
    <property type="match status" value="1"/>
</dbReference>
<dbReference type="NCBIfam" id="TIGR02174">
    <property type="entry name" value="CXXU_selWTH"/>
    <property type="match status" value="1"/>
</dbReference>
<evidence type="ECO:0000256" key="1">
    <source>
        <dbReference type="ARBA" id="ARBA00023284"/>
    </source>
</evidence>
<reference evidence="2 3" key="1">
    <citation type="journal article" date="2024" name="Nat. Commun.">
        <title>Phylogenomics reveals the evolutionary origins of lichenization in chlorophyte algae.</title>
        <authorList>
            <person name="Puginier C."/>
            <person name="Libourel C."/>
            <person name="Otte J."/>
            <person name="Skaloud P."/>
            <person name="Haon M."/>
            <person name="Grisel S."/>
            <person name="Petersen M."/>
            <person name="Berrin J.G."/>
            <person name="Delaux P.M."/>
            <person name="Dal Grande F."/>
            <person name="Keller J."/>
        </authorList>
    </citation>
    <scope>NUCLEOTIDE SEQUENCE [LARGE SCALE GENOMIC DNA]</scope>
    <source>
        <strain evidence="2 3">SAG 2043</strain>
    </source>
</reference>
<dbReference type="PANTHER" id="PTHR15124">
    <property type="entry name" value="SELENOPROTEIN W"/>
    <property type="match status" value="1"/>
</dbReference>
<name>A0AAW1Q0I4_9CHLO</name>
<evidence type="ECO:0008006" key="4">
    <source>
        <dbReference type="Google" id="ProtNLM"/>
    </source>
</evidence>
<dbReference type="Proteomes" id="UP001489004">
    <property type="component" value="Unassembled WGS sequence"/>
</dbReference>
<dbReference type="Gene3D" id="3.40.30.10">
    <property type="entry name" value="Glutaredoxin"/>
    <property type="match status" value="1"/>
</dbReference>
<gene>
    <name evidence="2" type="ORF">WJX72_002555</name>
</gene>
<protein>
    <recommendedName>
        <fullName evidence="4">Selenoprotein W</fullName>
    </recommendedName>
</protein>
<dbReference type="EMBL" id="JALJOR010000006">
    <property type="protein sequence ID" value="KAK9815380.1"/>
    <property type="molecule type" value="Genomic_DNA"/>
</dbReference>
<organism evidence="2 3">
    <name type="scientific">[Myrmecia] bisecta</name>
    <dbReference type="NCBI Taxonomy" id="41462"/>
    <lineage>
        <taxon>Eukaryota</taxon>
        <taxon>Viridiplantae</taxon>
        <taxon>Chlorophyta</taxon>
        <taxon>core chlorophytes</taxon>
        <taxon>Trebouxiophyceae</taxon>
        <taxon>Trebouxiales</taxon>
        <taxon>Trebouxiaceae</taxon>
        <taxon>Myrmecia</taxon>
    </lineage>
</organism>
<proteinExistence type="predicted"/>
<accession>A0AAW1Q0I4</accession>
<evidence type="ECO:0000313" key="2">
    <source>
        <dbReference type="EMBL" id="KAK9815380.1"/>
    </source>
</evidence>
<sequence length="71" mass="7616">MRALVQALKQAGIDSGVSFTEEATPNATGYFEVYVNGKLVHSKKAGDGYVDTPQKLEKIWAAIDDARSVSA</sequence>
<keyword evidence="3" id="KW-1185">Reference proteome</keyword>
<keyword evidence="1" id="KW-0676">Redox-active center</keyword>
<dbReference type="InterPro" id="IPR036249">
    <property type="entry name" value="Thioredoxin-like_sf"/>
</dbReference>
<dbReference type="GO" id="GO:0005829">
    <property type="term" value="C:cytosol"/>
    <property type="evidence" value="ECO:0007669"/>
    <property type="project" value="TreeGrafter"/>
</dbReference>
<dbReference type="InterPro" id="IPR011893">
    <property type="entry name" value="Selenoprotein_Rdx-typ"/>
</dbReference>
<evidence type="ECO:0000313" key="3">
    <source>
        <dbReference type="Proteomes" id="UP001489004"/>
    </source>
</evidence>
<comment type="caution">
    <text evidence="2">The sequence shown here is derived from an EMBL/GenBank/DDBJ whole genome shotgun (WGS) entry which is preliminary data.</text>
</comment>
<dbReference type="AlphaFoldDB" id="A0AAW1Q0I4"/>
<dbReference type="SUPFAM" id="SSF52833">
    <property type="entry name" value="Thioredoxin-like"/>
    <property type="match status" value="1"/>
</dbReference>
<dbReference type="PANTHER" id="PTHR15124:SF18">
    <property type="entry name" value="SELENOPROTEIN W"/>
    <property type="match status" value="1"/>
</dbReference>